<dbReference type="GO" id="GO:0005576">
    <property type="term" value="C:extracellular region"/>
    <property type="evidence" value="ECO:0007669"/>
    <property type="project" value="UniProtKB-SubCell"/>
</dbReference>
<dbReference type="PROSITE" id="PS00330">
    <property type="entry name" value="HEMOLYSIN_CALCIUM"/>
    <property type="match status" value="2"/>
</dbReference>
<organism evidence="3 4">
    <name type="scientific">Gemmata massiliana</name>
    <dbReference type="NCBI Taxonomy" id="1210884"/>
    <lineage>
        <taxon>Bacteria</taxon>
        <taxon>Pseudomonadati</taxon>
        <taxon>Planctomycetota</taxon>
        <taxon>Planctomycetia</taxon>
        <taxon>Gemmatales</taxon>
        <taxon>Gemmataceae</taxon>
        <taxon>Gemmata</taxon>
    </lineage>
</organism>
<sequence length="385" mass="38808">MSATARTLSQFLPKLSTLEQREVPAVLAIFNTSTLTVIGDGNANNIVVSADATGNLQVTNNGAAVTINTTFGTANKANLQTVNVDVKGGDDTINLDRSLNVLDANGKLAAAPNGTLSGGNGNDRISSGIGGFVGGVVGNAIVGNLVMDGGAGDDFLDSGFGNDVMLGGSGNDTLRWLPGTLVDTFDGGSGNDTAVIVGNANNQGDAFRLDADPTTGGALFQRTNLVPFKIGITTTENVVMQTQSGDDTITVTALAGTGVKTVTMDGGDGNDVLDGSAADVKLQIIGGAGDDKLIGGQKDDILVGGDGNDSLVGGKGTDVLDGGAGNDTLDVGTKDCKQDVLIGGSGADTFIRRQVNKSTSPSPQFDDVLLDFSATDGDVTKIMFV</sequence>
<dbReference type="EMBL" id="LR593886">
    <property type="protein sequence ID" value="VTS02954.1"/>
    <property type="molecule type" value="Genomic_DNA"/>
</dbReference>
<dbReference type="RefSeq" id="WP_162672887.1">
    <property type="nucleotide sequence ID" value="NZ_LR593886.1"/>
</dbReference>
<evidence type="ECO:0000256" key="2">
    <source>
        <dbReference type="ARBA" id="ARBA00022525"/>
    </source>
</evidence>
<dbReference type="Gene3D" id="2.150.10.10">
    <property type="entry name" value="Serralysin-like metalloprotease, C-terminal"/>
    <property type="match status" value="1"/>
</dbReference>
<dbReference type="PRINTS" id="PR00313">
    <property type="entry name" value="CABNDNGRPT"/>
</dbReference>
<dbReference type="KEGG" id="gms:SOIL9_73440"/>
<dbReference type="PANTHER" id="PTHR38340:SF1">
    <property type="entry name" value="S-LAYER PROTEIN"/>
    <property type="match status" value="1"/>
</dbReference>
<evidence type="ECO:0000256" key="1">
    <source>
        <dbReference type="ARBA" id="ARBA00004613"/>
    </source>
</evidence>
<dbReference type="GO" id="GO:0005509">
    <property type="term" value="F:calcium ion binding"/>
    <property type="evidence" value="ECO:0007669"/>
    <property type="project" value="InterPro"/>
</dbReference>
<dbReference type="InterPro" id="IPR001343">
    <property type="entry name" value="Hemolysn_Ca-bd"/>
</dbReference>
<gene>
    <name evidence="3" type="ORF">SOIL9_73440</name>
</gene>
<keyword evidence="2" id="KW-0964">Secreted</keyword>
<name>A0A6P2DK55_9BACT</name>
<dbReference type="SUPFAM" id="SSF51120">
    <property type="entry name" value="beta-Roll"/>
    <property type="match status" value="2"/>
</dbReference>
<protein>
    <submittedName>
        <fullName evidence="3">Uncharacterized protein</fullName>
    </submittedName>
</protein>
<dbReference type="Pfam" id="PF00353">
    <property type="entry name" value="HemolysinCabind"/>
    <property type="match status" value="6"/>
</dbReference>
<evidence type="ECO:0000313" key="4">
    <source>
        <dbReference type="Proteomes" id="UP000464178"/>
    </source>
</evidence>
<accession>A0A6P2DK55</accession>
<dbReference type="InterPro" id="IPR050557">
    <property type="entry name" value="RTX_toxin/Mannuronan_C5-epim"/>
</dbReference>
<proteinExistence type="predicted"/>
<dbReference type="InterPro" id="IPR018511">
    <property type="entry name" value="Hemolysin-typ_Ca-bd_CS"/>
</dbReference>
<dbReference type="Proteomes" id="UP000464178">
    <property type="component" value="Chromosome"/>
</dbReference>
<keyword evidence="4" id="KW-1185">Reference proteome</keyword>
<evidence type="ECO:0000313" key="3">
    <source>
        <dbReference type="EMBL" id="VTS02954.1"/>
    </source>
</evidence>
<dbReference type="AlphaFoldDB" id="A0A6P2DK55"/>
<dbReference type="PANTHER" id="PTHR38340">
    <property type="entry name" value="S-LAYER PROTEIN"/>
    <property type="match status" value="1"/>
</dbReference>
<dbReference type="Gene3D" id="2.160.20.160">
    <property type="match status" value="1"/>
</dbReference>
<comment type="subcellular location">
    <subcellularLocation>
        <location evidence="1">Secreted</location>
    </subcellularLocation>
</comment>
<dbReference type="InterPro" id="IPR011049">
    <property type="entry name" value="Serralysin-like_metalloprot_C"/>
</dbReference>
<reference evidence="3 4" key="1">
    <citation type="submission" date="2019-05" db="EMBL/GenBank/DDBJ databases">
        <authorList>
            <consortium name="Science for Life Laboratories"/>
        </authorList>
    </citation>
    <scope>NUCLEOTIDE SEQUENCE [LARGE SCALE GENOMIC DNA]</scope>
    <source>
        <strain evidence="3">Soil9</strain>
    </source>
</reference>